<dbReference type="SUPFAM" id="SSF55729">
    <property type="entry name" value="Acyl-CoA N-acyltransferases (Nat)"/>
    <property type="match status" value="1"/>
</dbReference>
<dbReference type="Pfam" id="PF13302">
    <property type="entry name" value="Acetyltransf_3"/>
    <property type="match status" value="1"/>
</dbReference>
<evidence type="ECO:0000313" key="2">
    <source>
        <dbReference type="EMBL" id="KAF9446119.1"/>
    </source>
</evidence>
<comment type="caution">
    <text evidence="2">The sequence shown here is derived from an EMBL/GenBank/DDBJ whole genome shotgun (WGS) entry which is preliminary data.</text>
</comment>
<protein>
    <submittedName>
        <fullName evidence="2">Acyl-CoA N-acyltransferase</fullName>
    </submittedName>
</protein>
<evidence type="ECO:0000313" key="3">
    <source>
        <dbReference type="Proteomes" id="UP000807342"/>
    </source>
</evidence>
<name>A0A9P5X7U1_9AGAR</name>
<dbReference type="GO" id="GO:0016747">
    <property type="term" value="F:acyltransferase activity, transferring groups other than amino-acyl groups"/>
    <property type="evidence" value="ECO:0007669"/>
    <property type="project" value="InterPro"/>
</dbReference>
<feature type="domain" description="N-acetyltransferase" evidence="1">
    <location>
        <begin position="27"/>
        <end position="208"/>
    </location>
</feature>
<dbReference type="EMBL" id="MU151262">
    <property type="protein sequence ID" value="KAF9446119.1"/>
    <property type="molecule type" value="Genomic_DNA"/>
</dbReference>
<dbReference type="PANTHER" id="PTHR43328:SF1">
    <property type="entry name" value="N-ACETYLTRANSFERASE DOMAIN-CONTAINING PROTEIN"/>
    <property type="match status" value="1"/>
</dbReference>
<dbReference type="OrthoDB" id="630895at2759"/>
<dbReference type="PANTHER" id="PTHR43328">
    <property type="entry name" value="ACETYLTRANSFERASE-RELATED"/>
    <property type="match status" value="1"/>
</dbReference>
<proteinExistence type="predicted"/>
<keyword evidence="3" id="KW-1185">Reference proteome</keyword>
<gene>
    <name evidence="2" type="ORF">P691DRAFT_225916</name>
</gene>
<dbReference type="AlphaFoldDB" id="A0A9P5X7U1"/>
<dbReference type="Proteomes" id="UP000807342">
    <property type="component" value="Unassembled WGS sequence"/>
</dbReference>
<dbReference type="Gene3D" id="3.40.630.30">
    <property type="match status" value="1"/>
</dbReference>
<dbReference type="InterPro" id="IPR016181">
    <property type="entry name" value="Acyl_CoA_acyltransferase"/>
</dbReference>
<evidence type="ECO:0000259" key="1">
    <source>
        <dbReference type="Pfam" id="PF13302"/>
    </source>
</evidence>
<accession>A0A9P5X7U1</accession>
<organism evidence="2 3">
    <name type="scientific">Macrolepiota fuliginosa MF-IS2</name>
    <dbReference type="NCBI Taxonomy" id="1400762"/>
    <lineage>
        <taxon>Eukaryota</taxon>
        <taxon>Fungi</taxon>
        <taxon>Dikarya</taxon>
        <taxon>Basidiomycota</taxon>
        <taxon>Agaricomycotina</taxon>
        <taxon>Agaricomycetes</taxon>
        <taxon>Agaricomycetidae</taxon>
        <taxon>Agaricales</taxon>
        <taxon>Agaricineae</taxon>
        <taxon>Agaricaceae</taxon>
        <taxon>Macrolepiota</taxon>
    </lineage>
</organism>
<dbReference type="InterPro" id="IPR000182">
    <property type="entry name" value="GNAT_dom"/>
</dbReference>
<reference evidence="2" key="1">
    <citation type="submission" date="2020-11" db="EMBL/GenBank/DDBJ databases">
        <authorList>
            <consortium name="DOE Joint Genome Institute"/>
            <person name="Ahrendt S."/>
            <person name="Riley R."/>
            <person name="Andreopoulos W."/>
            <person name="Labutti K."/>
            <person name="Pangilinan J."/>
            <person name="Ruiz-Duenas F.J."/>
            <person name="Barrasa J.M."/>
            <person name="Sanchez-Garcia M."/>
            <person name="Camarero S."/>
            <person name="Miyauchi S."/>
            <person name="Serrano A."/>
            <person name="Linde D."/>
            <person name="Babiker R."/>
            <person name="Drula E."/>
            <person name="Ayuso-Fernandez I."/>
            <person name="Pacheco R."/>
            <person name="Padilla G."/>
            <person name="Ferreira P."/>
            <person name="Barriuso J."/>
            <person name="Kellner H."/>
            <person name="Castanera R."/>
            <person name="Alfaro M."/>
            <person name="Ramirez L."/>
            <person name="Pisabarro A.G."/>
            <person name="Kuo A."/>
            <person name="Tritt A."/>
            <person name="Lipzen A."/>
            <person name="He G."/>
            <person name="Yan M."/>
            <person name="Ng V."/>
            <person name="Cullen D."/>
            <person name="Martin F."/>
            <person name="Rosso M.-N."/>
            <person name="Henrissat B."/>
            <person name="Hibbett D."/>
            <person name="Martinez A.T."/>
            <person name="Grigoriev I.V."/>
        </authorList>
    </citation>
    <scope>NUCLEOTIDE SEQUENCE</scope>
    <source>
        <strain evidence="2">MF-IS2</strain>
    </source>
</reference>
<sequence length="238" mass="26993">MSNRLGPLETNPSTKEPFLRLRGHPNVVITPPRQTDIPHMLPPMNDERIHIWLSSTPYPYTLEHAQNWLNRITPECELGLKELREALENNEPIALTHSPVRCLRELQEDGSDIFLGDIGLIRCPDIPLENSKHDNATNRALPVGHPEIIWTIGDYLVASHHRRGIMTDAVDTLVNNLGKPLLGARHFVAAAYSGNEGSQKVFLKNGFTQARCIRNFAEVKGFMRDLCVFERYDRDETS</sequence>